<dbReference type="Pfam" id="PF14103">
    <property type="entry name" value="DUF4276"/>
    <property type="match status" value="1"/>
</dbReference>
<name>A0A832A343_9BACT</name>
<dbReference type="EMBL" id="DSTK01000039">
    <property type="protein sequence ID" value="HFK98325.1"/>
    <property type="molecule type" value="Genomic_DNA"/>
</dbReference>
<comment type="caution">
    <text evidence="1">The sequence shown here is derived from an EMBL/GenBank/DDBJ whole genome shotgun (WGS) entry which is preliminary data.</text>
</comment>
<reference evidence="1" key="1">
    <citation type="journal article" date="2020" name="mSystems">
        <title>Genome- and Community-Level Interaction Insights into Carbon Utilization and Element Cycling Functions of Hydrothermarchaeota in Hydrothermal Sediment.</title>
        <authorList>
            <person name="Zhou Z."/>
            <person name="Liu Y."/>
            <person name="Xu W."/>
            <person name="Pan J."/>
            <person name="Luo Z.H."/>
            <person name="Li M."/>
        </authorList>
    </citation>
    <scope>NUCLEOTIDE SEQUENCE [LARGE SCALE GENOMIC DNA]</scope>
    <source>
        <strain evidence="1">SpSt-456</strain>
    </source>
</reference>
<gene>
    <name evidence="1" type="ORF">ENS06_13520</name>
</gene>
<proteinExistence type="predicted"/>
<organism evidence="1">
    <name type="scientific">Desulfacinum infernum</name>
    <dbReference type="NCBI Taxonomy" id="35837"/>
    <lineage>
        <taxon>Bacteria</taxon>
        <taxon>Pseudomonadati</taxon>
        <taxon>Thermodesulfobacteriota</taxon>
        <taxon>Syntrophobacteria</taxon>
        <taxon>Syntrophobacterales</taxon>
        <taxon>Syntrophobacteraceae</taxon>
        <taxon>Desulfacinum</taxon>
    </lineage>
</organism>
<evidence type="ECO:0000313" key="1">
    <source>
        <dbReference type="EMBL" id="HFK98325.1"/>
    </source>
</evidence>
<dbReference type="InterPro" id="IPR025455">
    <property type="entry name" value="DUF4276"/>
</dbReference>
<accession>A0A832A343</accession>
<dbReference type="AlphaFoldDB" id="A0A832A343"/>
<protein>
    <submittedName>
        <fullName evidence="1">DUF4276 family protein</fullName>
    </submittedName>
</protein>
<sequence length="216" mass="23943">MVKLYVEGGGNTAELRAACREGFTTFMTQAGISARPRVVACGSRQDAYESYCIAVANGEKAVLLVDSEGTVAPEHQQPKEQPGQWRPWLHLEAQDGWDKPASAQDTDCHLIVQVLESWFLADRDTLRAFFGQGFQENALPAANRPIEDVPKNHVYSALEQATRSCKTKPAYSKGKHSFKLLAKIDPAKVMKASPWAKRFVEELKKKTTTPKLINLG</sequence>